<comment type="caution">
    <text evidence="8">The sequence shown here is derived from an EMBL/GenBank/DDBJ whole genome shotgun (WGS) entry which is preliminary data.</text>
</comment>
<dbReference type="RefSeq" id="WP_154562509.1">
    <property type="nucleotide sequence ID" value="NZ_VUMG01000002.1"/>
</dbReference>
<keyword evidence="4" id="KW-0547">Nucleotide-binding</keyword>
<dbReference type="Pfam" id="PF00005">
    <property type="entry name" value="ABC_tran"/>
    <property type="match status" value="1"/>
</dbReference>
<evidence type="ECO:0000256" key="4">
    <source>
        <dbReference type="ARBA" id="ARBA00022741"/>
    </source>
</evidence>
<proteinExistence type="inferred from homology"/>
<keyword evidence="6" id="KW-0046">Antibiotic resistance</keyword>
<evidence type="ECO:0000313" key="9">
    <source>
        <dbReference type="Proteomes" id="UP000466104"/>
    </source>
</evidence>
<dbReference type="PROSITE" id="PS50893">
    <property type="entry name" value="ABC_TRANSPORTER_2"/>
    <property type="match status" value="1"/>
</dbReference>
<dbReference type="InterPro" id="IPR050763">
    <property type="entry name" value="ABC_transporter_ATP-binding"/>
</dbReference>
<evidence type="ECO:0000256" key="6">
    <source>
        <dbReference type="ARBA" id="ARBA00023251"/>
    </source>
</evidence>
<comment type="subcellular location">
    <subcellularLocation>
        <location evidence="1">Cell membrane</location>
        <topology evidence="1">Peripheral membrane protein</topology>
    </subcellularLocation>
</comment>
<keyword evidence="3" id="KW-0813">Transport</keyword>
<dbReference type="Proteomes" id="UP000466104">
    <property type="component" value="Unassembled WGS sequence"/>
</dbReference>
<dbReference type="InterPro" id="IPR003593">
    <property type="entry name" value="AAA+_ATPase"/>
</dbReference>
<dbReference type="GO" id="GO:0016887">
    <property type="term" value="F:ATP hydrolysis activity"/>
    <property type="evidence" value="ECO:0007669"/>
    <property type="project" value="InterPro"/>
</dbReference>
<evidence type="ECO:0000259" key="7">
    <source>
        <dbReference type="PROSITE" id="PS50893"/>
    </source>
</evidence>
<gene>
    <name evidence="8" type="ORF">FYJ43_04695</name>
</gene>
<dbReference type="InterPro" id="IPR027417">
    <property type="entry name" value="P-loop_NTPase"/>
</dbReference>
<dbReference type="PANTHER" id="PTHR42711">
    <property type="entry name" value="ABC TRANSPORTER ATP-BINDING PROTEIN"/>
    <property type="match status" value="1"/>
</dbReference>
<dbReference type="SMART" id="SM00382">
    <property type="entry name" value="AAA"/>
    <property type="match status" value="1"/>
</dbReference>
<protein>
    <submittedName>
        <fullName evidence="8">ABC transporter ATP-binding protein</fullName>
    </submittedName>
</protein>
<dbReference type="GO" id="GO:0046677">
    <property type="term" value="P:response to antibiotic"/>
    <property type="evidence" value="ECO:0007669"/>
    <property type="project" value="UniProtKB-KW"/>
</dbReference>
<dbReference type="AlphaFoldDB" id="A0A7K0J5Y9"/>
<evidence type="ECO:0000256" key="5">
    <source>
        <dbReference type="ARBA" id="ARBA00022840"/>
    </source>
</evidence>
<dbReference type="PANTHER" id="PTHR42711:SF5">
    <property type="entry name" value="ABC TRANSPORTER ATP-BINDING PROTEIN NATA"/>
    <property type="match status" value="1"/>
</dbReference>
<dbReference type="InterPro" id="IPR003439">
    <property type="entry name" value="ABC_transporter-like_ATP-bd"/>
</dbReference>
<organism evidence="8 9">
    <name type="scientific">Cutibacterium porci</name>
    <dbReference type="NCBI Taxonomy" id="2605781"/>
    <lineage>
        <taxon>Bacteria</taxon>
        <taxon>Bacillati</taxon>
        <taxon>Actinomycetota</taxon>
        <taxon>Actinomycetes</taxon>
        <taxon>Propionibacteriales</taxon>
        <taxon>Propionibacteriaceae</taxon>
        <taxon>Cutibacterium</taxon>
    </lineage>
</organism>
<dbReference type="GO" id="GO:0005886">
    <property type="term" value="C:plasma membrane"/>
    <property type="evidence" value="ECO:0007669"/>
    <property type="project" value="UniProtKB-SubCell"/>
</dbReference>
<sequence length="310" mass="34378">MEPIIEIKNLRKEFGSRVALKIDDLTIMSSETVGIIGPNGAGKTTFLRLISSLWVPTNAEKLYVAGLDLLGDHNKKLLSQWRSKIGFASNSNQLFGMLTVQENLEYVARLYSVPKKFKRDRINEVLSLCGVIDRADEQVWKLSTGLKQRANIARALISRPQILFLDEPTTGLDPLAATELYEVIRRLSFNGTSVIICTHLMNEVDDLCDRVLFMSNGQIVADGSPENLRRIAGETVYSLTVPADKIGSVRSRAEENPGWRLVIRESNPANAEVLLFGVTDMSDIAELGYSYSSRAPLLRDTFFLLAGGGQ</sequence>
<dbReference type="EMBL" id="VUMG01000002">
    <property type="protein sequence ID" value="MSS45349.1"/>
    <property type="molecule type" value="Genomic_DNA"/>
</dbReference>
<comment type="similarity">
    <text evidence="2">Belongs to the ABC transporter superfamily.</text>
</comment>
<evidence type="ECO:0000313" key="8">
    <source>
        <dbReference type="EMBL" id="MSS45349.1"/>
    </source>
</evidence>
<dbReference type="Gene3D" id="3.40.50.300">
    <property type="entry name" value="P-loop containing nucleotide triphosphate hydrolases"/>
    <property type="match status" value="1"/>
</dbReference>
<keyword evidence="5 8" id="KW-0067">ATP-binding</keyword>
<dbReference type="GO" id="GO:0005524">
    <property type="term" value="F:ATP binding"/>
    <property type="evidence" value="ECO:0007669"/>
    <property type="project" value="UniProtKB-KW"/>
</dbReference>
<dbReference type="SUPFAM" id="SSF52540">
    <property type="entry name" value="P-loop containing nucleoside triphosphate hydrolases"/>
    <property type="match status" value="1"/>
</dbReference>
<name>A0A7K0J5Y9_9ACTN</name>
<feature type="domain" description="ABC transporter" evidence="7">
    <location>
        <begin position="5"/>
        <end position="241"/>
    </location>
</feature>
<reference evidence="8 9" key="1">
    <citation type="submission" date="2019-08" db="EMBL/GenBank/DDBJ databases">
        <title>In-depth cultivation of the pig gut microbiome towards novel bacterial diversity and tailored functional studies.</title>
        <authorList>
            <person name="Wylensek D."/>
            <person name="Hitch T.C.A."/>
            <person name="Clavel T."/>
        </authorList>
    </citation>
    <scope>NUCLEOTIDE SEQUENCE [LARGE SCALE GENOMIC DNA]</scope>
    <source>
        <strain evidence="8 9">WCA-380-WT-3A</strain>
    </source>
</reference>
<evidence type="ECO:0000256" key="1">
    <source>
        <dbReference type="ARBA" id="ARBA00004202"/>
    </source>
</evidence>
<accession>A0A7K0J5Y9</accession>
<keyword evidence="9" id="KW-1185">Reference proteome</keyword>
<evidence type="ECO:0000256" key="2">
    <source>
        <dbReference type="ARBA" id="ARBA00005417"/>
    </source>
</evidence>
<evidence type="ECO:0000256" key="3">
    <source>
        <dbReference type="ARBA" id="ARBA00022448"/>
    </source>
</evidence>